<dbReference type="NCBIfam" id="TIGR02247">
    <property type="entry name" value="HAD-1A3-hyp"/>
    <property type="match status" value="2"/>
</dbReference>
<dbReference type="InterPro" id="IPR023198">
    <property type="entry name" value="PGP-like_dom2"/>
</dbReference>
<evidence type="ECO:0000259" key="10">
    <source>
        <dbReference type="Pfam" id="PF02771"/>
    </source>
</evidence>
<accession>A0A835ZXT7</accession>
<dbReference type="GO" id="GO:0016627">
    <property type="term" value="F:oxidoreductase activity, acting on the CH-CH group of donors"/>
    <property type="evidence" value="ECO:0007669"/>
    <property type="project" value="InterPro"/>
</dbReference>
<comment type="cofactor">
    <cofactor evidence="1">
        <name>FAD</name>
        <dbReference type="ChEBI" id="CHEBI:57692"/>
    </cofactor>
</comment>
<evidence type="ECO:0000259" key="8">
    <source>
        <dbReference type="Pfam" id="PF01636"/>
    </source>
</evidence>
<dbReference type="SUPFAM" id="SSF47203">
    <property type="entry name" value="Acyl-CoA dehydrogenase C-terminal domain-like"/>
    <property type="match status" value="2"/>
</dbReference>
<dbReference type="Gene3D" id="1.10.540.10">
    <property type="entry name" value="Acyl-CoA dehydrogenase/oxidase, N-terminal domain"/>
    <property type="match status" value="2"/>
</dbReference>
<dbReference type="SUPFAM" id="SSF56784">
    <property type="entry name" value="HAD-like"/>
    <property type="match status" value="2"/>
</dbReference>
<evidence type="ECO:0000256" key="1">
    <source>
        <dbReference type="ARBA" id="ARBA00001974"/>
    </source>
</evidence>
<dbReference type="CDD" id="cd02603">
    <property type="entry name" value="HAD_sEH-N_like"/>
    <property type="match status" value="2"/>
</dbReference>
<protein>
    <recommendedName>
        <fullName evidence="13">Acyl-CoA dehydrogenase family member 10</fullName>
    </recommendedName>
</protein>
<comment type="caution">
    <text evidence="11">The sequence shown here is derived from an EMBL/GenBank/DDBJ whole genome shotgun (WGS) entry which is preliminary data.</text>
</comment>
<evidence type="ECO:0000256" key="4">
    <source>
        <dbReference type="ARBA" id="ARBA00022827"/>
    </source>
</evidence>
<dbReference type="InterPro" id="IPR011945">
    <property type="entry name" value="HAD-SF_ppase_IA/epoxid_hydro_N"/>
</dbReference>
<dbReference type="Gene3D" id="1.20.140.10">
    <property type="entry name" value="Butyryl-CoA Dehydrogenase, subunit A, domain 3"/>
    <property type="match status" value="2"/>
</dbReference>
<keyword evidence="6" id="KW-0560">Oxidoreductase</keyword>
<dbReference type="InterPro" id="IPR013786">
    <property type="entry name" value="AcylCoA_DH/ox_N"/>
</dbReference>
<keyword evidence="3" id="KW-0285">Flavoprotein</keyword>
<dbReference type="Gene3D" id="1.10.150.240">
    <property type="entry name" value="Putative phosphatase, domain 2"/>
    <property type="match status" value="1"/>
</dbReference>
<dbReference type="PANTHER" id="PTHR47829">
    <property type="entry name" value="HYDROLASE, PUTATIVE (AFU_ORTHOLOGUE AFUA_1G12880)-RELATED"/>
    <property type="match status" value="1"/>
</dbReference>
<dbReference type="SUPFAM" id="SSF56112">
    <property type="entry name" value="Protein kinase-like (PK-like)"/>
    <property type="match status" value="1"/>
</dbReference>
<dbReference type="InterPro" id="IPR046373">
    <property type="entry name" value="Acyl-CoA_Oxase/DH_mid-dom_sf"/>
</dbReference>
<keyword evidence="5" id="KW-0007">Acetylation</keyword>
<name>A0A835ZXT7_SHEEP</name>
<dbReference type="Gene3D" id="3.30.200.20">
    <property type="entry name" value="Phosphorylase Kinase, domain 1"/>
    <property type="match status" value="1"/>
</dbReference>
<feature type="domain" description="Acyl-CoA dehydrogenase/oxidase N-terminal" evidence="10">
    <location>
        <begin position="1322"/>
        <end position="1445"/>
    </location>
</feature>
<feature type="domain" description="Acyl-CoA oxidase/dehydrogenase middle" evidence="9">
    <location>
        <begin position="444"/>
        <end position="545"/>
    </location>
</feature>
<evidence type="ECO:0000256" key="3">
    <source>
        <dbReference type="ARBA" id="ARBA00022630"/>
    </source>
</evidence>
<feature type="domain" description="Acyl-CoA oxidase/dehydrogenase middle" evidence="9">
    <location>
        <begin position="1449"/>
        <end position="1550"/>
    </location>
</feature>
<feature type="domain" description="Aminoglycoside phosphotransferase" evidence="8">
    <location>
        <begin position="950"/>
        <end position="1162"/>
    </location>
</feature>
<dbReference type="Pfam" id="PF01636">
    <property type="entry name" value="APH"/>
    <property type="match status" value="1"/>
</dbReference>
<dbReference type="GO" id="GO:0050660">
    <property type="term" value="F:flavin adenine dinucleotide binding"/>
    <property type="evidence" value="ECO:0007669"/>
    <property type="project" value="InterPro"/>
</dbReference>
<dbReference type="InterPro" id="IPR023214">
    <property type="entry name" value="HAD_sf"/>
</dbReference>
<evidence type="ECO:0000256" key="5">
    <source>
        <dbReference type="ARBA" id="ARBA00022990"/>
    </source>
</evidence>
<keyword evidence="4" id="KW-0274">FAD</keyword>
<comment type="similarity">
    <text evidence="2">Belongs to the acyl-CoA dehydrogenase family.</text>
</comment>
<sequence>MRMPARSLIGCGGSHVTGVFSLSERVAKQFPVMTEAISQIRAKGLQTAVLSNNFYLPNGKSFLLLDWKQFDVVVESFLEGVCKPDPRMYKLCLEWLGRQPSESIFLDDLGPNVKAAAGLGIHTIKELARRTKLDTCESENCCGVNPVAFATLQRDILDRSRGGGIVGNAFYLMEYCPGLINKDPSPPGLEPSQRQAIYTAMKRVLCKIHSVDLKAAGLEDYGKHGQASSVTVKQTGKLTEFMCNLAWDFPVKKRFQIFKEMLATKPLMGSHHSWSRPQSLLRTPSMRSYVTSTDSSPALASKGALIFSPEGLSPRVRELYQQLKEFMERHVYPAEPELQRHQASAERWTPSPLVEDLKEKAKAEGLWNLFLPLETDPEKKYGTGLTNVEYAHLCEVMGTSLYAPEIFNCSAPDTGNMELLVRYGTEEQKARWLVPLLEGKARSCFAMTEPQVASSDATNIESSIREEDGFYVINGHKWWITGILDPRCQLCVFMGKTDPHAPRHQQQSMFLVPMDTPGIKIIRPLKVYGLEDAPGGHGEVLFEQVRVPKENIILGPGRGFEILLGRLGSGRIHHCMRLIGCSERALALMKARAKSRVAFGKPLIEQGTVLADIALSRVEIEQARLLVLKAAHVMDVAGNKAAALDIAMIKMVAPSMASRVIDRAIQVFGAAGLSSDHPLAQFFVGARVLHLADQVHQSISLSPEAGTVPPHNSTELAFSVFPLFEWEVQNHIPSGTIVKALISGGENGPWMKFMRAEITTEDFLQEFGRLCSEISKTSVPMDSFFSLLTSERVAKQLPVMTEAISQIRAKGLQTAVLSNNFYLPNGKSFLPLDRKQFDVVVESCLEGVCKPDPRIYKLCLERLGRQPSESILLDDLGPNLKAAASLGIHTIKVDDPETAVKELETLLGFPLRMAVPNTRPVRKTMEIPKDALEKYLRDLLGTQTTGPLELLQFDHGQSNPTYYVKLANHQLVLRKKPPGTLLPSAHAVEREFRIMKALANAGVPVPKVLDLCEDSSVVGTPFYLMEYCPGLIYKDPSLPGLEPSQRRAIYTAMNRVLCKIHSVDLKAAGLEDYGKHGDYLARQVQTWIKQYRASETSTIPAMERLIEWLPLHLPRQQRTTVVHGDFRLDNLLFHPETAEVLAVLDWELSTLGDPLADVAYNCLAHYLPSGFPIQPGLSDCDLTELGIPTAEEYFRMYCLHMGIPPTKNWNFYMAFSFFRIAAILQGVYKRSLTGQASSATAKQTGKLTEFMSNLAWDFAIKEGFQVFKEMPATKPLMRSHHTWSLLRTPGTRSYVTSTDSSLVHTSKGALIFSPEDLPPQVRELYQRLKEFMERHVYPAEPELQRHQASAERWTPSPLVEDLKEKAKAEGLWNLFLPLETDPEKKYGAGLTNMEYAHLCEVMGTSLYAPEIFNCSAPDTGNMELLVRYGTEEQKARWLVPLLEGKARSCFAMTEPQVASSDATNIESSIQEEDGFYVINGHKWWITGILDPRCQLCVFMGKTDPHAPRHQQQSILLVPMDTPGIKIIRPLTVYGLEDAPGGHGEVLFEQVRVPKENIILGPGRGFEIAQGRLGPGRIHHCMRLIGCSERALALMKARAKSRVAFGKPLVEQGTVLADIALSRVEIEQARLLVLKAAHVMDVAGNKAAALDIAMIKMVAPSMASRVIDRAIQAFGAAGLSSDHPLAQFFTGARALRFADGPDEVHRAAVAKMELKHRS</sequence>
<dbReference type="Pfam" id="PF00702">
    <property type="entry name" value="Hydrolase"/>
    <property type="match status" value="2"/>
</dbReference>
<dbReference type="FunFam" id="1.10.540.10:FF:000016">
    <property type="entry name" value="acyl-CoA dehydrogenase family member 11"/>
    <property type="match status" value="2"/>
</dbReference>
<dbReference type="Pfam" id="PF00441">
    <property type="entry name" value="Acyl-CoA_dh_1"/>
    <property type="match status" value="2"/>
</dbReference>
<dbReference type="InterPro" id="IPR036412">
    <property type="entry name" value="HAD-like_sf"/>
</dbReference>
<dbReference type="FunFam" id="1.20.140.10:FF:000018">
    <property type="entry name" value="Acyl-CoA dehydrogenase family member 10"/>
    <property type="match status" value="1"/>
</dbReference>
<dbReference type="NCBIfam" id="TIGR01509">
    <property type="entry name" value="HAD-SF-IA-v3"/>
    <property type="match status" value="2"/>
</dbReference>
<dbReference type="Proteomes" id="UP000664991">
    <property type="component" value="Chromosome 17"/>
</dbReference>
<dbReference type="Gene3D" id="2.40.110.10">
    <property type="entry name" value="Butyryl-CoA Dehydrogenase, subunit A, domain 2"/>
    <property type="match status" value="2"/>
</dbReference>
<proteinExistence type="inferred from homology"/>
<dbReference type="InterPro" id="IPR011009">
    <property type="entry name" value="Kinase-like_dom_sf"/>
</dbReference>
<evidence type="ECO:0000259" key="9">
    <source>
        <dbReference type="Pfam" id="PF02770"/>
    </source>
</evidence>
<dbReference type="InterPro" id="IPR052898">
    <property type="entry name" value="ACAD10-like"/>
</dbReference>
<organism evidence="11 12">
    <name type="scientific">Ovis aries</name>
    <name type="common">Sheep</name>
    <dbReference type="NCBI Taxonomy" id="9940"/>
    <lineage>
        <taxon>Eukaryota</taxon>
        <taxon>Metazoa</taxon>
        <taxon>Chordata</taxon>
        <taxon>Craniata</taxon>
        <taxon>Vertebrata</taxon>
        <taxon>Euteleostomi</taxon>
        <taxon>Mammalia</taxon>
        <taxon>Eutheria</taxon>
        <taxon>Laurasiatheria</taxon>
        <taxon>Artiodactyla</taxon>
        <taxon>Ruminantia</taxon>
        <taxon>Pecora</taxon>
        <taxon>Bovidae</taxon>
        <taxon>Caprinae</taxon>
        <taxon>Ovis</taxon>
    </lineage>
</organism>
<evidence type="ECO:0000313" key="11">
    <source>
        <dbReference type="EMBL" id="KAG5198706.1"/>
    </source>
</evidence>
<feature type="domain" description="Acyl-CoA dehydrogenase/oxidase N-terminal" evidence="10">
    <location>
        <begin position="317"/>
        <end position="440"/>
    </location>
</feature>
<dbReference type="InterPro" id="IPR036250">
    <property type="entry name" value="AcylCo_DH-like_C"/>
</dbReference>
<dbReference type="FunFam" id="3.30.200.20:FF:000343">
    <property type="entry name" value="Acyl-CoA dehydrogenase family member 10"/>
    <property type="match status" value="1"/>
</dbReference>
<evidence type="ECO:0000256" key="2">
    <source>
        <dbReference type="ARBA" id="ARBA00009347"/>
    </source>
</evidence>
<gene>
    <name evidence="11" type="ORF">JEQ12_007302</name>
</gene>
<evidence type="ECO:0000256" key="6">
    <source>
        <dbReference type="ARBA" id="ARBA00023002"/>
    </source>
</evidence>
<dbReference type="InterPro" id="IPR037069">
    <property type="entry name" value="AcylCoA_DH/ox_N_sf"/>
</dbReference>
<dbReference type="EMBL" id="JAEMGP010000017">
    <property type="protein sequence ID" value="KAG5198706.1"/>
    <property type="molecule type" value="Genomic_DNA"/>
</dbReference>
<dbReference type="GO" id="GO:0005737">
    <property type="term" value="C:cytoplasm"/>
    <property type="evidence" value="ECO:0007669"/>
    <property type="project" value="UniProtKB-ARBA"/>
</dbReference>
<dbReference type="InterPro" id="IPR006091">
    <property type="entry name" value="Acyl-CoA_Oxase/DH_mid-dom"/>
</dbReference>
<dbReference type="InterPro" id="IPR006439">
    <property type="entry name" value="HAD-SF_hydro_IA"/>
</dbReference>
<dbReference type="InterPro" id="IPR002575">
    <property type="entry name" value="Aminoglycoside_PTrfase"/>
</dbReference>
<dbReference type="Pfam" id="PF02771">
    <property type="entry name" value="Acyl-CoA_dh_N"/>
    <property type="match status" value="2"/>
</dbReference>
<evidence type="ECO:0008006" key="13">
    <source>
        <dbReference type="Google" id="ProtNLM"/>
    </source>
</evidence>
<dbReference type="PRINTS" id="PR00413">
    <property type="entry name" value="HADHALOGNASE"/>
</dbReference>
<dbReference type="CDD" id="cd05154">
    <property type="entry name" value="ACAD10_11_N-like"/>
    <property type="match status" value="1"/>
</dbReference>
<dbReference type="Pfam" id="PF02770">
    <property type="entry name" value="Acyl-CoA_dh_M"/>
    <property type="match status" value="2"/>
</dbReference>
<feature type="domain" description="Acyl-CoA dehydrogenase/oxidase C-terminal" evidence="7">
    <location>
        <begin position="557"/>
        <end position="691"/>
    </location>
</feature>
<dbReference type="Gene3D" id="3.40.50.1000">
    <property type="entry name" value="HAD superfamily/HAD-like"/>
    <property type="match status" value="2"/>
</dbReference>
<evidence type="ECO:0000259" key="7">
    <source>
        <dbReference type="Pfam" id="PF00441"/>
    </source>
</evidence>
<dbReference type="SUPFAM" id="SSF56645">
    <property type="entry name" value="Acyl-CoA dehydrogenase NM domain-like"/>
    <property type="match status" value="2"/>
</dbReference>
<feature type="domain" description="Acyl-CoA dehydrogenase/oxidase C-terminal" evidence="7">
    <location>
        <begin position="1562"/>
        <end position="1710"/>
    </location>
</feature>
<dbReference type="PANTHER" id="PTHR47829:SF3">
    <property type="entry name" value="AMINOGLYCOSIDE PHOSPHOTRANSFERASE DOMAIN-CONTAINING PROTEIN"/>
    <property type="match status" value="1"/>
</dbReference>
<reference evidence="11 12" key="1">
    <citation type="submission" date="2020-12" db="EMBL/GenBank/DDBJ databases">
        <title>De novo assembly of Tibetan sheep genome.</title>
        <authorList>
            <person name="Li X."/>
        </authorList>
    </citation>
    <scope>NUCLEOTIDE SEQUENCE [LARGE SCALE GENOMIC DNA]</scope>
    <source>
        <tissue evidence="11">Heart</tissue>
    </source>
</reference>
<dbReference type="InterPro" id="IPR009075">
    <property type="entry name" value="AcylCo_DH/oxidase_C"/>
</dbReference>
<dbReference type="InterPro" id="IPR009100">
    <property type="entry name" value="AcylCoA_DH/oxidase_NM_dom_sf"/>
</dbReference>
<dbReference type="Gene3D" id="3.90.1200.10">
    <property type="match status" value="2"/>
</dbReference>
<dbReference type="FunFam" id="2.40.110.10:FF:000002">
    <property type="entry name" value="Acyl-CoA dehydrogenase fadE12"/>
    <property type="match status" value="2"/>
</dbReference>
<dbReference type="InterPro" id="IPR041726">
    <property type="entry name" value="ACAD10_11_N"/>
</dbReference>
<evidence type="ECO:0000313" key="12">
    <source>
        <dbReference type="Proteomes" id="UP000664991"/>
    </source>
</evidence>